<evidence type="ECO:0000313" key="4">
    <source>
        <dbReference type="EMBL" id="AOY74555.1"/>
    </source>
</evidence>
<dbReference type="KEGG" id="cfm:BJL90_00445"/>
<reference evidence="4 6" key="1">
    <citation type="submission" date="2016-10" db="EMBL/GenBank/DDBJ databases">
        <title>Complete Genome Sequence of Acetogen Clostridium formicoaceticum ATCC 27076.</title>
        <authorList>
            <person name="Bao T."/>
            <person name="Cheng C."/>
            <person name="Zhao J."/>
            <person name="Yang S.-T."/>
            <person name="Wang J."/>
            <person name="Wang M."/>
        </authorList>
    </citation>
    <scope>NUCLEOTIDE SEQUENCE [LARGE SCALE GENOMIC DNA]</scope>
    <source>
        <strain evidence="4 6">ATCC 27076</strain>
    </source>
</reference>
<protein>
    <submittedName>
        <fullName evidence="4">Bacteriocin ABC transporter ATP-binding protein</fullName>
    </submittedName>
    <submittedName>
        <fullName evidence="5">Macrolide export ATP-binding/permease protein MacB</fullName>
        <ecNumber evidence="5">3.6.3.-</ecNumber>
    </submittedName>
</protein>
<dbReference type="InterPro" id="IPR017871">
    <property type="entry name" value="ABC_transporter-like_CS"/>
</dbReference>
<gene>
    <name evidence="5" type="primary">macB_10</name>
    <name evidence="4" type="ORF">BJL90_00445</name>
    <name evidence="5" type="ORF">CLFO_33170</name>
</gene>
<sequence>MKIVETINLNKNFGNNNILNDFNLCINEQEIITITGKSGCGKSTLLNIIGLLDECTSGSLFINGKQISKITSKEAVLLRRYHIGYIFQNYALIDRDTVEENLKLALRYSSEKDNKGIIQQALAKVGLENYEKKKIYELSGGEQQRVAIARVFIKPCSVILADEPTGSLDSANKLLVLNLLEQLRQEGKAVIIVTHDLDIAERFDRNIQLESASAM</sequence>
<dbReference type="Pfam" id="PF00005">
    <property type="entry name" value="ABC_tran"/>
    <property type="match status" value="1"/>
</dbReference>
<evidence type="ECO:0000256" key="1">
    <source>
        <dbReference type="ARBA" id="ARBA00022741"/>
    </source>
</evidence>
<dbReference type="NCBIfam" id="TIGR03608">
    <property type="entry name" value="L_ocin_972_ABC"/>
    <property type="match status" value="1"/>
</dbReference>
<feature type="domain" description="ABC transporter" evidence="3">
    <location>
        <begin position="4"/>
        <end position="215"/>
    </location>
</feature>
<dbReference type="Proteomes" id="UP000192478">
    <property type="component" value="Chromosome"/>
</dbReference>
<dbReference type="Proteomes" id="UP000177894">
    <property type="component" value="Chromosome"/>
</dbReference>
<dbReference type="PANTHER" id="PTHR42798">
    <property type="entry name" value="LIPOPROTEIN-RELEASING SYSTEM ATP-BINDING PROTEIN LOLD"/>
    <property type="match status" value="1"/>
</dbReference>
<keyword evidence="6" id="KW-1185">Reference proteome</keyword>
<evidence type="ECO:0000313" key="7">
    <source>
        <dbReference type="Proteomes" id="UP000192478"/>
    </source>
</evidence>
<dbReference type="EMBL" id="CP017603">
    <property type="protein sequence ID" value="AOY74555.1"/>
    <property type="molecule type" value="Genomic_DNA"/>
</dbReference>
<dbReference type="PROSITE" id="PS00211">
    <property type="entry name" value="ABC_TRANSPORTER_1"/>
    <property type="match status" value="1"/>
</dbReference>
<proteinExistence type="predicted"/>
<evidence type="ECO:0000313" key="6">
    <source>
        <dbReference type="Proteomes" id="UP000177894"/>
    </source>
</evidence>
<name>A0AAC9RKI0_9CLOT</name>
<keyword evidence="1" id="KW-0547">Nucleotide-binding</keyword>
<dbReference type="InterPro" id="IPR003439">
    <property type="entry name" value="ABC_transporter-like_ATP-bd"/>
</dbReference>
<dbReference type="Gene3D" id="3.40.50.300">
    <property type="entry name" value="P-loop containing nucleotide triphosphate hydrolases"/>
    <property type="match status" value="1"/>
</dbReference>
<dbReference type="RefSeq" id="WP_070963332.1">
    <property type="nucleotide sequence ID" value="NZ_CP017603.1"/>
</dbReference>
<organism evidence="5 7">
    <name type="scientific">Clostridium formicaceticum</name>
    <dbReference type="NCBI Taxonomy" id="1497"/>
    <lineage>
        <taxon>Bacteria</taxon>
        <taxon>Bacillati</taxon>
        <taxon>Bacillota</taxon>
        <taxon>Clostridia</taxon>
        <taxon>Eubacteriales</taxon>
        <taxon>Clostridiaceae</taxon>
        <taxon>Clostridium</taxon>
    </lineage>
</organism>
<dbReference type="PROSITE" id="PS50893">
    <property type="entry name" value="ABC_TRANSPORTER_2"/>
    <property type="match status" value="1"/>
</dbReference>
<evidence type="ECO:0000259" key="3">
    <source>
        <dbReference type="PROSITE" id="PS50893"/>
    </source>
</evidence>
<dbReference type="AlphaFoldDB" id="A0AAC9RKI0"/>
<dbReference type="GO" id="GO:0005524">
    <property type="term" value="F:ATP binding"/>
    <property type="evidence" value="ECO:0007669"/>
    <property type="project" value="UniProtKB-KW"/>
</dbReference>
<dbReference type="SUPFAM" id="SSF52540">
    <property type="entry name" value="P-loop containing nucleoside triphosphate hydrolases"/>
    <property type="match status" value="1"/>
</dbReference>
<evidence type="ECO:0000313" key="5">
    <source>
        <dbReference type="EMBL" id="ARE88911.1"/>
    </source>
</evidence>
<reference evidence="5 7" key="2">
    <citation type="submission" date="2017-03" db="EMBL/GenBank/DDBJ databases">
        <title>Complete sequence of Clostridium formicaceticum DSM 92.</title>
        <authorList>
            <person name="Poehlein A."/>
            <person name="Karl M."/>
            <person name="Bengelsdorf F.R."/>
            <person name="Duerre P."/>
            <person name="Daniel R."/>
        </authorList>
    </citation>
    <scope>NUCLEOTIDE SEQUENCE [LARGE SCALE GENOMIC DNA]</scope>
    <source>
        <strain evidence="5 7">DSM 92</strain>
    </source>
</reference>
<dbReference type="EC" id="3.6.3.-" evidence="5"/>
<dbReference type="PANTHER" id="PTHR42798:SF4">
    <property type="entry name" value="ABC TRANSPORTER DOMAIN-CONTAINING PROTEIN"/>
    <property type="match status" value="1"/>
</dbReference>
<dbReference type="InterPro" id="IPR019895">
    <property type="entry name" value="L_ocin_972_ABC"/>
</dbReference>
<dbReference type="GO" id="GO:0016887">
    <property type="term" value="F:ATP hydrolysis activity"/>
    <property type="evidence" value="ECO:0007669"/>
    <property type="project" value="InterPro"/>
</dbReference>
<evidence type="ECO:0000256" key="2">
    <source>
        <dbReference type="ARBA" id="ARBA00022840"/>
    </source>
</evidence>
<dbReference type="InterPro" id="IPR027417">
    <property type="entry name" value="P-loop_NTPase"/>
</dbReference>
<accession>A0AAC9RKI0</accession>
<keyword evidence="2 5" id="KW-0067">ATP-binding</keyword>
<keyword evidence="5" id="KW-0378">Hydrolase</keyword>
<dbReference type="InterPro" id="IPR003593">
    <property type="entry name" value="AAA+_ATPase"/>
</dbReference>
<dbReference type="SMART" id="SM00382">
    <property type="entry name" value="AAA"/>
    <property type="match status" value="1"/>
</dbReference>
<dbReference type="EMBL" id="CP020559">
    <property type="protein sequence ID" value="ARE88911.1"/>
    <property type="molecule type" value="Genomic_DNA"/>
</dbReference>